<dbReference type="PROSITE" id="PS50835">
    <property type="entry name" value="IG_LIKE"/>
    <property type="match status" value="3"/>
</dbReference>
<evidence type="ECO:0000313" key="5">
    <source>
        <dbReference type="EnsemblMetazoa" id="XP_044316047.1"/>
    </source>
</evidence>
<name>A0ABM5JB44_DRORH</name>
<feature type="domain" description="Ig-like" evidence="3">
    <location>
        <begin position="227"/>
        <end position="328"/>
    </location>
</feature>
<dbReference type="SMART" id="SM00408">
    <property type="entry name" value="IGc2"/>
    <property type="match status" value="3"/>
</dbReference>
<reference evidence="6" key="1">
    <citation type="journal article" date="2021" name="Elife">
        <title>Highly contiguous assemblies of 101 drosophilid genomes.</title>
        <authorList>
            <person name="Kim B.Y."/>
            <person name="Wang J.R."/>
            <person name="Miller D.E."/>
            <person name="Barmina O."/>
            <person name="Delaney E."/>
            <person name="Thompson A."/>
            <person name="Comeault A.A."/>
            <person name="Peede D."/>
            <person name="D'Agostino E.R."/>
            <person name="Pelaez J."/>
            <person name="Aguilar J.M."/>
            <person name="Haji D."/>
            <person name="Matsunaga T."/>
            <person name="Armstrong E.E."/>
            <person name="Zych M."/>
            <person name="Ogawa Y."/>
            <person name="Stamenkovic-Radak M."/>
            <person name="Jelic M."/>
            <person name="Veselinovic M.S."/>
            <person name="Tanaskovic M."/>
            <person name="Eric P."/>
            <person name="Gao J.J."/>
            <person name="Katoh T.K."/>
            <person name="Toda M.J."/>
            <person name="Watabe H."/>
            <person name="Watada M."/>
            <person name="Davis J.S."/>
            <person name="Moyle L.C."/>
            <person name="Manoli G."/>
            <person name="Bertolini E."/>
            <person name="Kostal V."/>
            <person name="Hawley R.S."/>
            <person name="Takahashi A."/>
            <person name="Jones C.D."/>
            <person name="Price D.K."/>
            <person name="Whiteman N."/>
            <person name="Kopp A."/>
            <person name="Matute D.R."/>
            <person name="Petrov D.A."/>
        </authorList>
    </citation>
    <scope>NUCLEOTIDE SEQUENCE [LARGE SCALE GENOMIC DNA]</scope>
</reference>
<dbReference type="SMART" id="SM00409">
    <property type="entry name" value="IG"/>
    <property type="match status" value="3"/>
</dbReference>
<proteinExistence type="predicted"/>
<evidence type="ECO:0000256" key="1">
    <source>
        <dbReference type="ARBA" id="ARBA00023319"/>
    </source>
</evidence>
<dbReference type="RefSeq" id="XP_044316047.1">
    <property type="nucleotide sequence ID" value="XM_044460112.1"/>
</dbReference>
<dbReference type="InterPro" id="IPR007110">
    <property type="entry name" value="Ig-like_dom"/>
</dbReference>
<dbReference type="InterPro" id="IPR036116">
    <property type="entry name" value="FN3_sf"/>
</dbReference>
<dbReference type="InterPro" id="IPR003598">
    <property type="entry name" value="Ig_sub2"/>
</dbReference>
<dbReference type="Pfam" id="PF13927">
    <property type="entry name" value="Ig_3"/>
    <property type="match status" value="3"/>
</dbReference>
<dbReference type="PROSITE" id="PS50853">
    <property type="entry name" value="FN3"/>
    <property type="match status" value="1"/>
</dbReference>
<keyword evidence="1" id="KW-0393">Immunoglobulin domain</keyword>
<evidence type="ECO:0008006" key="7">
    <source>
        <dbReference type="Google" id="ProtNLM"/>
    </source>
</evidence>
<dbReference type="InterPro" id="IPR013783">
    <property type="entry name" value="Ig-like_fold"/>
</dbReference>
<dbReference type="CDD" id="cd00063">
    <property type="entry name" value="FN3"/>
    <property type="match status" value="1"/>
</dbReference>
<reference evidence="5" key="2">
    <citation type="submission" date="2025-05" db="UniProtKB">
        <authorList>
            <consortium name="EnsemblMetazoa"/>
        </authorList>
    </citation>
    <scope>IDENTIFICATION</scope>
</reference>
<evidence type="ECO:0000313" key="6">
    <source>
        <dbReference type="Proteomes" id="UP001652680"/>
    </source>
</evidence>
<feature type="domain" description="Ig-like" evidence="3">
    <location>
        <begin position="138"/>
        <end position="218"/>
    </location>
</feature>
<dbReference type="InterPro" id="IPR050958">
    <property type="entry name" value="Cell_Adh-Cytoskel_Orgn"/>
</dbReference>
<dbReference type="InterPro" id="IPR036179">
    <property type="entry name" value="Ig-like_dom_sf"/>
</dbReference>
<evidence type="ECO:0000256" key="2">
    <source>
        <dbReference type="SAM" id="SignalP"/>
    </source>
</evidence>
<keyword evidence="2" id="KW-0732">Signal</keyword>
<organism evidence="5 6">
    <name type="scientific">Drosophila rhopaloa</name>
    <name type="common">Fruit fly</name>
    <dbReference type="NCBI Taxonomy" id="1041015"/>
    <lineage>
        <taxon>Eukaryota</taxon>
        <taxon>Metazoa</taxon>
        <taxon>Ecdysozoa</taxon>
        <taxon>Arthropoda</taxon>
        <taxon>Hexapoda</taxon>
        <taxon>Insecta</taxon>
        <taxon>Pterygota</taxon>
        <taxon>Neoptera</taxon>
        <taxon>Endopterygota</taxon>
        <taxon>Diptera</taxon>
        <taxon>Brachycera</taxon>
        <taxon>Muscomorpha</taxon>
        <taxon>Ephydroidea</taxon>
        <taxon>Drosophilidae</taxon>
        <taxon>Drosophila</taxon>
        <taxon>Sophophora</taxon>
    </lineage>
</organism>
<dbReference type="SUPFAM" id="SSF48726">
    <property type="entry name" value="Immunoglobulin"/>
    <property type="match status" value="3"/>
</dbReference>
<keyword evidence="6" id="KW-1185">Reference proteome</keyword>
<accession>A0ABM5JB44</accession>
<dbReference type="InterPro" id="IPR003961">
    <property type="entry name" value="FN3_dom"/>
</dbReference>
<dbReference type="EnsemblMetazoa" id="XM_044460112.1">
    <property type="protein sequence ID" value="XP_044316047.1"/>
    <property type="gene ID" value="LOC108038552"/>
</dbReference>
<dbReference type="PANTHER" id="PTHR45080">
    <property type="entry name" value="CONTACTIN 5"/>
    <property type="match status" value="1"/>
</dbReference>
<dbReference type="CDD" id="cd00096">
    <property type="entry name" value="Ig"/>
    <property type="match status" value="1"/>
</dbReference>
<feature type="domain" description="Ig-like" evidence="3">
    <location>
        <begin position="41"/>
        <end position="133"/>
    </location>
</feature>
<sequence length="504" mass="55900">MKSASKMLPHKCLIWRCLFVGLILGQVQADLDFNNDLENSQKFKSIPTTVKTYENDTVQLPCTLHTPFRYVRWHRDDVALVDSRHPEIPRLDRIMLWPNGSLQVANVQSSDTGDYYCEMNSDSGHVVQQHAIEVQVAPQVKIEPSDLSEQRIGATFEVVCDAQGVPQPVITWRLNGNVLPQSSSGNRQSLVLEIKSRNQAGLIECVASNGVGDTAVASVYLHVLFLPEVSMTQAVVYSKLGARAHLECIVEAAPSATVKWFHHGLPVALGAHSSSHESELQANRSLDHYVNAVRHTLVVKSVRNADMGQYECRASNGIGIRSGNVELTGRPMPCLFKINPGTQSSTSHVLVWQTESQLPIMEFKLKFRQIPSSNVTRLLKTNWTELTIPAQSTSGLIYITTYTLHGLQPASLYEASVLARNSFGWSDNSKIVRFATGGEVELPNYSTESELQEDFSEEDFHNEITQRSEVLSASMMFNSGSVNGRGFSALMYSLCLIKLLPLIN</sequence>
<protein>
    <recommendedName>
        <fullName evidence="7">Neurotrimin</fullName>
    </recommendedName>
</protein>
<dbReference type="PANTHER" id="PTHR45080:SF4">
    <property type="entry name" value="GH03113P"/>
    <property type="match status" value="1"/>
</dbReference>
<dbReference type="InterPro" id="IPR003599">
    <property type="entry name" value="Ig_sub"/>
</dbReference>
<feature type="chain" id="PRO_5045233497" description="Neurotrimin" evidence="2">
    <location>
        <begin position="30"/>
        <end position="504"/>
    </location>
</feature>
<feature type="signal peptide" evidence="2">
    <location>
        <begin position="1"/>
        <end position="29"/>
    </location>
</feature>
<dbReference type="Proteomes" id="UP001652680">
    <property type="component" value="Unassembled WGS sequence"/>
</dbReference>
<evidence type="ECO:0000259" key="3">
    <source>
        <dbReference type="PROSITE" id="PS50835"/>
    </source>
</evidence>
<dbReference type="GeneID" id="108038552"/>
<dbReference type="Gene3D" id="2.60.40.10">
    <property type="entry name" value="Immunoglobulins"/>
    <property type="match status" value="4"/>
</dbReference>
<dbReference type="Pfam" id="PF00041">
    <property type="entry name" value="fn3"/>
    <property type="match status" value="1"/>
</dbReference>
<dbReference type="SUPFAM" id="SSF49265">
    <property type="entry name" value="Fibronectin type III"/>
    <property type="match status" value="1"/>
</dbReference>
<evidence type="ECO:0000259" key="4">
    <source>
        <dbReference type="PROSITE" id="PS50853"/>
    </source>
</evidence>
<feature type="domain" description="Fibronectin type-III" evidence="4">
    <location>
        <begin position="332"/>
        <end position="439"/>
    </location>
</feature>